<dbReference type="AlphaFoldDB" id="A0A2S7SRC5"/>
<evidence type="ECO:0000259" key="1">
    <source>
        <dbReference type="PROSITE" id="PS50835"/>
    </source>
</evidence>
<dbReference type="SUPFAM" id="SSF48726">
    <property type="entry name" value="Immunoglobulin"/>
    <property type="match status" value="1"/>
</dbReference>
<dbReference type="InterPro" id="IPR036179">
    <property type="entry name" value="Ig-like_dom_sf"/>
</dbReference>
<name>A0A2S7SRC5_9BACT</name>
<evidence type="ECO:0000313" key="3">
    <source>
        <dbReference type="Proteomes" id="UP000239872"/>
    </source>
</evidence>
<dbReference type="InterPro" id="IPR013783">
    <property type="entry name" value="Ig-like_fold"/>
</dbReference>
<dbReference type="Gene3D" id="2.60.40.10">
    <property type="entry name" value="Immunoglobulins"/>
    <property type="match status" value="1"/>
</dbReference>
<dbReference type="Pfam" id="PF18962">
    <property type="entry name" value="Por_Secre_tail"/>
    <property type="match status" value="1"/>
</dbReference>
<dbReference type="Pfam" id="PF17957">
    <property type="entry name" value="Big_7"/>
    <property type="match status" value="1"/>
</dbReference>
<protein>
    <recommendedName>
        <fullName evidence="1">Ig-like domain-containing protein</fullName>
    </recommendedName>
</protein>
<evidence type="ECO:0000313" key="2">
    <source>
        <dbReference type="EMBL" id="PQJ09268.1"/>
    </source>
</evidence>
<comment type="caution">
    <text evidence="2">The sequence shown here is derived from an EMBL/GenBank/DDBJ whole genome shotgun (WGS) entry which is preliminary data.</text>
</comment>
<keyword evidence="3" id="KW-1185">Reference proteome</keyword>
<feature type="domain" description="Ig-like" evidence="1">
    <location>
        <begin position="27"/>
        <end position="109"/>
    </location>
</feature>
<accession>A0A2S7SRC5</accession>
<dbReference type="NCBIfam" id="TIGR04183">
    <property type="entry name" value="Por_Secre_tail"/>
    <property type="match status" value="1"/>
</dbReference>
<dbReference type="InterPro" id="IPR026444">
    <property type="entry name" value="Secre_tail"/>
</dbReference>
<proteinExistence type="predicted"/>
<dbReference type="PROSITE" id="PS50835">
    <property type="entry name" value="IG_LIKE"/>
    <property type="match status" value="1"/>
</dbReference>
<dbReference type="InterPro" id="IPR007110">
    <property type="entry name" value="Ig-like_dom"/>
</dbReference>
<dbReference type="EMBL" id="PPSL01000006">
    <property type="protein sequence ID" value="PQJ09268.1"/>
    <property type="molecule type" value="Genomic_DNA"/>
</dbReference>
<gene>
    <name evidence="2" type="ORF">CJD36_018640</name>
</gene>
<organism evidence="2 3">
    <name type="scientific">Flavipsychrobacter stenotrophus</name>
    <dbReference type="NCBI Taxonomy" id="2077091"/>
    <lineage>
        <taxon>Bacteria</taxon>
        <taxon>Pseudomonadati</taxon>
        <taxon>Bacteroidota</taxon>
        <taxon>Chitinophagia</taxon>
        <taxon>Chitinophagales</taxon>
        <taxon>Chitinophagaceae</taxon>
        <taxon>Flavipsychrobacter</taxon>
    </lineage>
</organism>
<reference evidence="2 3" key="1">
    <citation type="submission" date="2018-01" db="EMBL/GenBank/DDBJ databases">
        <title>A novel member of the phylum Bacteroidetes isolated from glacier ice.</title>
        <authorList>
            <person name="Liu Q."/>
            <person name="Xin Y.-H."/>
        </authorList>
    </citation>
    <scope>NUCLEOTIDE SEQUENCE [LARGE SCALE GENOMIC DNA]</scope>
    <source>
        <strain evidence="2 3">RB1R16</strain>
    </source>
</reference>
<sequence>MVVEIYISDANTARVRKVWFAGMAPAPVATITPAPNDTVCVGSAVTLTAAVSGADSIVSYNWYVNGTLITGATNATYSYTPANGDTINCRVQSLVDCNGAFTDTSNTVHITTIANGIPTISLNGLSTAAPGATVTITATVSGAGGSYLIRWMNHGSVFATTSVPFVSYVKGASTDTITARIVPAGGCYDSVTAAGHIVTVDHTGISNINTASIYLFPNPAKGVLHVNCSVVNAFYTLLEVTGRQVMNGGLQAGDNELCIEGLSNGVYLLQVQYGSGERGVYSVVKE</sequence>
<dbReference type="Proteomes" id="UP000239872">
    <property type="component" value="Unassembled WGS sequence"/>
</dbReference>